<name>A0ABR9VQZ1_9SYNC</name>
<comment type="caution">
    <text evidence="2">The sequence shown here is derived from an EMBL/GenBank/DDBJ whole genome shotgun (WGS) entry which is preliminary data.</text>
</comment>
<evidence type="ECO:0000313" key="2">
    <source>
        <dbReference type="EMBL" id="MBE9253496.1"/>
    </source>
</evidence>
<keyword evidence="1" id="KW-0732">Signal</keyword>
<keyword evidence="3" id="KW-1185">Reference proteome</keyword>
<organism evidence="2 3">
    <name type="scientific">Synechocystis salina LEGE 00031</name>
    <dbReference type="NCBI Taxonomy" id="1828736"/>
    <lineage>
        <taxon>Bacteria</taxon>
        <taxon>Bacillati</taxon>
        <taxon>Cyanobacteriota</taxon>
        <taxon>Cyanophyceae</taxon>
        <taxon>Synechococcales</taxon>
        <taxon>Merismopediaceae</taxon>
        <taxon>Synechocystis</taxon>
    </lineage>
</organism>
<dbReference type="EMBL" id="JADEVV010000013">
    <property type="protein sequence ID" value="MBE9253496.1"/>
    <property type="molecule type" value="Genomic_DNA"/>
</dbReference>
<evidence type="ECO:0000256" key="1">
    <source>
        <dbReference type="SAM" id="SignalP"/>
    </source>
</evidence>
<gene>
    <name evidence="2" type="ORF">IQ217_06425</name>
</gene>
<proteinExistence type="predicted"/>
<protein>
    <submittedName>
        <fullName evidence="2">Uncharacterized protein</fullName>
    </submittedName>
</protein>
<dbReference type="RefSeq" id="WP_194019313.1">
    <property type="nucleotide sequence ID" value="NZ_JADEVV010000013.1"/>
</dbReference>
<dbReference type="Proteomes" id="UP000658720">
    <property type="component" value="Unassembled WGS sequence"/>
</dbReference>
<reference evidence="2 3" key="1">
    <citation type="submission" date="2020-10" db="EMBL/GenBank/DDBJ databases">
        <authorList>
            <person name="Castelo-Branco R."/>
            <person name="Eusebio N."/>
            <person name="Adriana R."/>
            <person name="Vieira A."/>
            <person name="Brugerolle De Fraissinette N."/>
            <person name="Rezende De Castro R."/>
            <person name="Schneider M.P."/>
            <person name="Vasconcelos V."/>
            <person name="Leao P.N."/>
        </authorList>
    </citation>
    <scope>NUCLEOTIDE SEQUENCE [LARGE SCALE GENOMIC DNA]</scope>
    <source>
        <strain evidence="2 3">LEGE 00031</strain>
    </source>
</reference>
<evidence type="ECO:0000313" key="3">
    <source>
        <dbReference type="Proteomes" id="UP000658720"/>
    </source>
</evidence>
<sequence length="285" mass="32870">MFFLSLPKPLKCRKNLLPQKTQLWSRCLILLCLLSLQPLAVRAQTEENPHDSLSLYDNYDDGAEVITFTGLEPHTYYEFIDRGGGYIAKATTNHCSMMTVKVPKKYPLASQPYSGHDSGIWNTGKLVNGTAFFWRNRPDWDNIVFTSGEDTTLPDSQVNCAYIVGRFSWFAKLKDNVLIFYAADRDIPPNSTFFVRLDGGGPVPWKFSQRKKSNACGHVAFKYYWRLTANTKKPGYDLDYADGFELRKNNVLVRNYNWADWYKWTPRPICSKGRSYLTDDDIQYD</sequence>
<accession>A0ABR9VQZ1</accession>
<feature type="signal peptide" evidence="1">
    <location>
        <begin position="1"/>
        <end position="43"/>
    </location>
</feature>
<feature type="chain" id="PRO_5047406585" evidence="1">
    <location>
        <begin position="44"/>
        <end position="285"/>
    </location>
</feature>